<dbReference type="GO" id="GO:0046872">
    <property type="term" value="F:metal ion binding"/>
    <property type="evidence" value="ECO:0007669"/>
    <property type="project" value="UniProtKB-KW"/>
</dbReference>
<dbReference type="InterPro" id="IPR017900">
    <property type="entry name" value="4Fe4S_Fe_S_CS"/>
</dbReference>
<dbReference type="PROSITE" id="PS00198">
    <property type="entry name" value="4FE4S_FER_1"/>
    <property type="match status" value="1"/>
</dbReference>
<dbReference type="AlphaFoldDB" id="A0A126QP80"/>
<dbReference type="PROSITE" id="PS51379">
    <property type="entry name" value="4FE4S_FER_2"/>
    <property type="match status" value="2"/>
</dbReference>
<evidence type="ECO:0000313" key="6">
    <source>
        <dbReference type="EMBL" id="AMK11870.1"/>
    </source>
</evidence>
<dbReference type="KEGG" id="dej:AWY79_12470"/>
<evidence type="ECO:0000256" key="4">
    <source>
        <dbReference type="ARBA" id="ARBA00023014"/>
    </source>
</evidence>
<dbReference type="SUPFAM" id="SSF55021">
    <property type="entry name" value="ACT-like"/>
    <property type="match status" value="1"/>
</dbReference>
<dbReference type="EMBL" id="SOBK01000009">
    <property type="protein sequence ID" value="TDT87132.1"/>
    <property type="molecule type" value="Genomic_DNA"/>
</dbReference>
<dbReference type="Gene3D" id="3.30.70.20">
    <property type="match status" value="1"/>
</dbReference>
<dbReference type="RefSeq" id="WP_066804385.1">
    <property type="nucleotide sequence ID" value="NZ_CP014206.1"/>
</dbReference>
<accession>A0A126QP80</accession>
<evidence type="ECO:0000313" key="8">
    <source>
        <dbReference type="Proteomes" id="UP000055611"/>
    </source>
</evidence>
<dbReference type="Proteomes" id="UP000055611">
    <property type="component" value="Chromosome"/>
</dbReference>
<evidence type="ECO:0000256" key="3">
    <source>
        <dbReference type="ARBA" id="ARBA00023004"/>
    </source>
</evidence>
<dbReference type="Pfam" id="PF09383">
    <property type="entry name" value="NIL"/>
    <property type="match status" value="1"/>
</dbReference>
<dbReference type="PANTHER" id="PTHR43687">
    <property type="entry name" value="ADENYLYLSULFATE REDUCTASE, BETA SUBUNIT"/>
    <property type="match status" value="1"/>
</dbReference>
<feature type="domain" description="4Fe-4S ferredoxin-type" evidence="5">
    <location>
        <begin position="114"/>
        <end position="143"/>
    </location>
</feature>
<dbReference type="Pfam" id="PF13237">
    <property type="entry name" value="Fer4_10"/>
    <property type="match status" value="1"/>
</dbReference>
<protein>
    <submittedName>
        <fullName evidence="6">(Fe-S)-binding protein</fullName>
    </submittedName>
    <submittedName>
        <fullName evidence="7">4Fe-4S dicluster protein</fullName>
    </submittedName>
</protein>
<evidence type="ECO:0000313" key="7">
    <source>
        <dbReference type="EMBL" id="TDT87132.1"/>
    </source>
</evidence>
<evidence type="ECO:0000256" key="2">
    <source>
        <dbReference type="ARBA" id="ARBA00022723"/>
    </source>
</evidence>
<keyword evidence="4" id="KW-0411">Iron-sulfur</keyword>
<feature type="domain" description="4Fe-4S ferredoxin-type" evidence="5">
    <location>
        <begin position="83"/>
        <end position="112"/>
    </location>
</feature>
<proteinExistence type="predicted"/>
<organism evidence="7 9">
    <name type="scientific">Pseudodesulfovibrio indicus</name>
    <dbReference type="NCBI Taxonomy" id="1716143"/>
    <lineage>
        <taxon>Bacteria</taxon>
        <taxon>Pseudomonadati</taxon>
        <taxon>Thermodesulfobacteriota</taxon>
        <taxon>Desulfovibrionia</taxon>
        <taxon>Desulfovibrionales</taxon>
        <taxon>Desulfovibrionaceae</taxon>
    </lineage>
</organism>
<dbReference type="InterPro" id="IPR017896">
    <property type="entry name" value="4Fe4S_Fe-S-bd"/>
</dbReference>
<name>A0A126QP80_9BACT</name>
<dbReference type="OrthoDB" id="9808559at2"/>
<dbReference type="InterPro" id="IPR045865">
    <property type="entry name" value="ACT-like_dom_sf"/>
</dbReference>
<keyword evidence="1" id="KW-0004">4Fe-4S</keyword>
<evidence type="ECO:0000313" key="9">
    <source>
        <dbReference type="Proteomes" id="UP000295506"/>
    </source>
</evidence>
<dbReference type="GO" id="GO:0051539">
    <property type="term" value="F:4 iron, 4 sulfur cluster binding"/>
    <property type="evidence" value="ECO:0007669"/>
    <property type="project" value="UniProtKB-KW"/>
</dbReference>
<evidence type="ECO:0000256" key="1">
    <source>
        <dbReference type="ARBA" id="ARBA00022485"/>
    </source>
</evidence>
<keyword evidence="2" id="KW-0479">Metal-binding</keyword>
<evidence type="ECO:0000259" key="5">
    <source>
        <dbReference type="PROSITE" id="PS51379"/>
    </source>
</evidence>
<keyword evidence="3" id="KW-0408">Iron</keyword>
<reference evidence="7 9" key="2">
    <citation type="submission" date="2019-03" db="EMBL/GenBank/DDBJ databases">
        <title>Genomic Encyclopedia of Type Strains, Phase IV (KMG-IV): sequencing the most valuable type-strain genomes for metagenomic binning, comparative biology and taxonomic classification.</title>
        <authorList>
            <person name="Goeker M."/>
        </authorList>
    </citation>
    <scope>NUCLEOTIDE SEQUENCE [LARGE SCALE GENOMIC DNA]</scope>
    <source>
        <strain evidence="7 9">DSM 101483</strain>
    </source>
</reference>
<dbReference type="SUPFAM" id="SSF54862">
    <property type="entry name" value="4Fe-4S ferredoxins"/>
    <property type="match status" value="1"/>
</dbReference>
<dbReference type="EMBL" id="CP014206">
    <property type="protein sequence ID" value="AMK11870.1"/>
    <property type="molecule type" value="Genomic_DNA"/>
</dbReference>
<dbReference type="InterPro" id="IPR050572">
    <property type="entry name" value="Fe-S_Ferredoxin"/>
</dbReference>
<dbReference type="PANTHER" id="PTHR43687:SF1">
    <property type="entry name" value="FERREDOXIN III"/>
    <property type="match status" value="1"/>
</dbReference>
<dbReference type="Proteomes" id="UP000295506">
    <property type="component" value="Unassembled WGS sequence"/>
</dbReference>
<reference evidence="6 8" key="1">
    <citation type="journal article" date="2016" name="Front. Microbiol.">
        <title>Genome Sequence of the Piezophilic, Mesophilic Sulfate-Reducing Bacterium Desulfovibrio indicus J2T.</title>
        <authorList>
            <person name="Cao J."/>
            <person name="Maignien L."/>
            <person name="Shao Z."/>
            <person name="Alain K."/>
            <person name="Jebbar M."/>
        </authorList>
    </citation>
    <scope>NUCLEOTIDE SEQUENCE [LARGE SCALE GENOMIC DNA]</scope>
    <source>
        <strain evidence="6 8">J2</strain>
    </source>
</reference>
<dbReference type="Gene3D" id="3.30.70.260">
    <property type="match status" value="1"/>
</dbReference>
<dbReference type="InterPro" id="IPR018449">
    <property type="entry name" value="NIL_domain"/>
</dbReference>
<keyword evidence="8" id="KW-1185">Reference proteome</keyword>
<dbReference type="SMART" id="SM00930">
    <property type="entry name" value="NIL"/>
    <property type="match status" value="1"/>
</dbReference>
<gene>
    <name evidence="6" type="ORF">AWY79_12470</name>
    <name evidence="7" type="ORF">EDC59_10919</name>
</gene>
<sequence>MKEVTNNGFRKIVYLSFPPEVSGRPVVCNLLRKFDLSFNILKADISPRHEGTMTLEMYGREDDFRKGIGYLKENGIRITPVAHKIFRNEESCIHCGVCTAMCPTDALTLNMDDRTIVFDVDKCSACGMCTRVCPVKCMTLDMEENGRP</sequence>